<evidence type="ECO:0000313" key="3">
    <source>
        <dbReference type="Proteomes" id="UP001162001"/>
    </source>
</evidence>
<evidence type="ECO:0000256" key="1">
    <source>
        <dbReference type="SAM" id="Phobius"/>
    </source>
</evidence>
<reference evidence="2 3" key="1">
    <citation type="submission" date="2020-04" db="EMBL/GenBank/DDBJ databases">
        <title>Advantages and limits of metagenomic assembly and binning of a giant virus.</title>
        <authorList>
            <person name="Schulz F."/>
            <person name="Andreani J."/>
            <person name="Francis R."/>
            <person name="Boudjemaa H."/>
            <person name="Bou Khalil J.Y."/>
            <person name="Lee J."/>
            <person name="La Scola B."/>
            <person name="Woyke T."/>
        </authorList>
    </citation>
    <scope>NUCLEOTIDE SEQUENCE [LARGE SCALE GENOMIC DNA]</scope>
    <source>
        <strain evidence="2 3">FV1/VV64</strain>
    </source>
</reference>
<keyword evidence="1" id="KW-1133">Transmembrane helix</keyword>
<keyword evidence="1" id="KW-0812">Transmembrane</keyword>
<dbReference type="Proteomes" id="UP001162001">
    <property type="component" value="Segment"/>
</dbReference>
<keyword evidence="3" id="KW-1185">Reference proteome</keyword>
<feature type="transmembrane region" description="Helical" evidence="1">
    <location>
        <begin position="165"/>
        <end position="183"/>
    </location>
</feature>
<protein>
    <submittedName>
        <fullName evidence="2">Uncharacterized protein</fullName>
    </submittedName>
</protein>
<gene>
    <name evidence="2" type="ORF">Fadolivirus_1_606</name>
</gene>
<keyword evidence="1" id="KW-0472">Membrane</keyword>
<sequence>MSQTFGSNQGSWQGVNSYNINCNNTFIDTITTRSLGSFIRAIGGKCKNGDSYGPYGGPDKDNKFTRNRENNCKYGFDGMEVVSDLGIYAIAPICNGNRQDPVGKIDIPIGEKKQFMCPPGKVIKNIKGLYDPHENGFIGSMTLDCEPKIEPFIGNMSSNISLNRLFLFIILLILIGIVLYNYTS</sequence>
<organism evidence="2 3">
    <name type="scientific">Fadolivirus FV1/VV64</name>
    <dbReference type="NCBI Taxonomy" id="3070911"/>
    <lineage>
        <taxon>Viruses</taxon>
        <taxon>Varidnaviria</taxon>
        <taxon>Bamfordvirae</taxon>
        <taxon>Nucleocytoviricota</taxon>
        <taxon>Megaviricetes</taxon>
        <taxon>Imitervirales</taxon>
        <taxon>Mimiviridae</taxon>
        <taxon>Klosneuvirinae</taxon>
        <taxon>Fadolivirus</taxon>
        <taxon>Fadolivirus algeromassiliense</taxon>
    </lineage>
</organism>
<dbReference type="EMBL" id="MT418680">
    <property type="protein sequence ID" value="QKF94064.1"/>
    <property type="molecule type" value="Genomic_DNA"/>
</dbReference>
<proteinExistence type="predicted"/>
<evidence type="ECO:0000313" key="2">
    <source>
        <dbReference type="EMBL" id="QKF94064.1"/>
    </source>
</evidence>
<accession>A0A7D3QV83</accession>
<name>A0A7D3QV83_9VIRU</name>